<proteinExistence type="predicted"/>
<keyword evidence="2" id="KW-1185">Reference proteome</keyword>
<reference evidence="1" key="1">
    <citation type="submission" date="2018-02" db="EMBL/GenBank/DDBJ databases">
        <title>The genomes of Aspergillus section Nigri reveals drivers in fungal speciation.</title>
        <authorList>
            <consortium name="DOE Joint Genome Institute"/>
            <person name="Vesth T.C."/>
            <person name="Nybo J."/>
            <person name="Theobald S."/>
            <person name="Brandl J."/>
            <person name="Frisvad J.C."/>
            <person name="Nielsen K.F."/>
            <person name="Lyhne E.K."/>
            <person name="Kogle M.E."/>
            <person name="Kuo A."/>
            <person name="Riley R."/>
            <person name="Clum A."/>
            <person name="Nolan M."/>
            <person name="Lipzen A."/>
            <person name="Salamov A."/>
            <person name="Henrissat B."/>
            <person name="Wiebenga A."/>
            <person name="De vries R.P."/>
            <person name="Grigoriev I.V."/>
            <person name="Mortensen U.H."/>
            <person name="Andersen M.R."/>
            <person name="Baker S.E."/>
        </authorList>
    </citation>
    <scope>NUCLEOTIDE SEQUENCE</scope>
    <source>
        <strain evidence="1">CBS 621.78</strain>
    </source>
</reference>
<feature type="non-terminal residue" evidence="1">
    <location>
        <position position="169"/>
    </location>
</feature>
<dbReference type="EMBL" id="KZ825372">
    <property type="protein sequence ID" value="RAH42634.1"/>
    <property type="molecule type" value="Genomic_DNA"/>
</dbReference>
<dbReference type="Proteomes" id="UP000249057">
    <property type="component" value="Unassembled WGS sequence"/>
</dbReference>
<feature type="non-terminal residue" evidence="1">
    <location>
        <position position="1"/>
    </location>
</feature>
<evidence type="ECO:0000313" key="1">
    <source>
        <dbReference type="EMBL" id="RAH42634.1"/>
    </source>
</evidence>
<evidence type="ECO:0000313" key="2">
    <source>
        <dbReference type="Proteomes" id="UP000249057"/>
    </source>
</evidence>
<gene>
    <name evidence="1" type="ORF">BO95DRAFT_503959</name>
</gene>
<protein>
    <submittedName>
        <fullName evidence="1">Uncharacterized protein</fullName>
    </submittedName>
</protein>
<organism evidence="1 2">
    <name type="scientific">Aspergillus brunneoviolaceus CBS 621.78</name>
    <dbReference type="NCBI Taxonomy" id="1450534"/>
    <lineage>
        <taxon>Eukaryota</taxon>
        <taxon>Fungi</taxon>
        <taxon>Dikarya</taxon>
        <taxon>Ascomycota</taxon>
        <taxon>Pezizomycotina</taxon>
        <taxon>Eurotiomycetes</taxon>
        <taxon>Eurotiomycetidae</taxon>
        <taxon>Eurotiales</taxon>
        <taxon>Aspergillaceae</taxon>
        <taxon>Aspergillus</taxon>
        <taxon>Aspergillus subgen. Circumdati</taxon>
    </lineage>
</organism>
<name>A0ACD1G096_9EURO</name>
<sequence>SSSVASVSRNSSTSTSSSSTSSHLQLFSLPTTEYVLPRSGNQHGGGSSSSIQGRGPEAQPGRRPGRGQRPQGGAAPGPQIPVLYALRCLRARPCDVHPFRPSGDTSFRPPRPPTQQRPGPAKPAAGRGGIGSGARGRGARADELGAGGAPSWGGCGGGRGGEGGGEGGV</sequence>
<accession>A0ACD1G096</accession>